<dbReference type="AlphaFoldDB" id="A0A060X550"/>
<dbReference type="PANTHER" id="PTHR31025">
    <property type="entry name" value="SI:CH211-196P9.1-RELATED"/>
    <property type="match status" value="1"/>
</dbReference>
<name>A0A060X550_ONCMY</name>
<evidence type="ECO:0008006" key="3">
    <source>
        <dbReference type="Google" id="ProtNLM"/>
    </source>
</evidence>
<dbReference type="STRING" id="8022.A0A060X550"/>
<organism evidence="1 2">
    <name type="scientific">Oncorhynchus mykiss</name>
    <name type="common">Rainbow trout</name>
    <name type="synonym">Salmo gairdneri</name>
    <dbReference type="NCBI Taxonomy" id="8022"/>
    <lineage>
        <taxon>Eukaryota</taxon>
        <taxon>Metazoa</taxon>
        <taxon>Chordata</taxon>
        <taxon>Craniata</taxon>
        <taxon>Vertebrata</taxon>
        <taxon>Euteleostomi</taxon>
        <taxon>Actinopterygii</taxon>
        <taxon>Neopterygii</taxon>
        <taxon>Teleostei</taxon>
        <taxon>Protacanthopterygii</taxon>
        <taxon>Salmoniformes</taxon>
        <taxon>Salmonidae</taxon>
        <taxon>Salmoninae</taxon>
        <taxon>Oncorhynchus</taxon>
    </lineage>
</organism>
<evidence type="ECO:0000313" key="1">
    <source>
        <dbReference type="EMBL" id="CDQ71990.1"/>
    </source>
</evidence>
<evidence type="ECO:0000313" key="2">
    <source>
        <dbReference type="Proteomes" id="UP000193380"/>
    </source>
</evidence>
<proteinExistence type="predicted"/>
<dbReference type="PANTHER" id="PTHR31025:SF29">
    <property type="entry name" value="SI:CH211-196P9.1"/>
    <property type="match status" value="1"/>
</dbReference>
<dbReference type="PaxDb" id="8022-A0A060X550"/>
<reference evidence="1" key="1">
    <citation type="journal article" date="2014" name="Nat. Commun.">
        <title>The rainbow trout genome provides novel insights into evolution after whole-genome duplication in vertebrates.</title>
        <authorList>
            <person name="Berthelot C."/>
            <person name="Brunet F."/>
            <person name="Chalopin D."/>
            <person name="Juanchich A."/>
            <person name="Bernard M."/>
            <person name="Noel B."/>
            <person name="Bento P."/>
            <person name="Da Silva C."/>
            <person name="Labadie K."/>
            <person name="Alberti A."/>
            <person name="Aury J.M."/>
            <person name="Louis A."/>
            <person name="Dehais P."/>
            <person name="Bardou P."/>
            <person name="Montfort J."/>
            <person name="Klopp C."/>
            <person name="Cabau C."/>
            <person name="Gaspin C."/>
            <person name="Thorgaard G.H."/>
            <person name="Boussaha M."/>
            <person name="Quillet E."/>
            <person name="Guyomard R."/>
            <person name="Galiana D."/>
            <person name="Bobe J."/>
            <person name="Volff J.N."/>
            <person name="Genet C."/>
            <person name="Wincker P."/>
            <person name="Jaillon O."/>
            <person name="Roest Crollius H."/>
            <person name="Guiguen Y."/>
        </authorList>
    </citation>
    <scope>NUCLEOTIDE SEQUENCE [LARGE SCALE GENOMIC DNA]</scope>
</reference>
<dbReference type="Proteomes" id="UP000193380">
    <property type="component" value="Unassembled WGS sequence"/>
</dbReference>
<reference evidence="1" key="2">
    <citation type="submission" date="2014-03" db="EMBL/GenBank/DDBJ databases">
        <authorList>
            <person name="Genoscope - CEA"/>
        </authorList>
    </citation>
    <scope>NUCLEOTIDE SEQUENCE</scope>
</reference>
<protein>
    <recommendedName>
        <fullName evidence="3">DDE Tnp4 domain-containing protein</fullName>
    </recommendedName>
</protein>
<dbReference type="EMBL" id="FR904805">
    <property type="protein sequence ID" value="CDQ71990.1"/>
    <property type="molecule type" value="Genomic_DNA"/>
</dbReference>
<gene>
    <name evidence="1" type="ORF">GSONMT00012023001</name>
</gene>
<accession>A0A060X550</accession>
<sequence length="312" mass="35138">MRPYAGHNISYEKEIFNYRLCRMTVEKAFRILAARWRILYQKINLLPSEVDILVVAMYILHNFLTKPCDVEMWLQQGGAGLRQGMRGIAIQANRAVGGPGHGRQPFTRDEVPTNEDIEAAIAVLRYSADEDSVREKMKTAFPHCQAMVNDADKSADVFPRVLDIPGLIEQDFRLLFGEATANKFLEKWPTTFKGKVMDSHGLTPTTELLELMRNAESAVENENGWDSDMAAILLLLHLLPSAVQGRKKPGQMSACQGVDQLIRFQKVVTSVQQHLDSITQSGQPYLLALGSTKSSIHSYFVVIDKHARQWPQ</sequence>